<evidence type="ECO:0000256" key="1">
    <source>
        <dbReference type="SAM" id="MobiDB-lite"/>
    </source>
</evidence>
<feature type="region of interest" description="Disordered" evidence="1">
    <location>
        <begin position="72"/>
        <end position="98"/>
    </location>
</feature>
<dbReference type="Proteomes" id="UP000615687">
    <property type="component" value="Unassembled WGS sequence"/>
</dbReference>
<reference evidence="2 3" key="1">
    <citation type="submission" date="2020-09" db="EMBL/GenBank/DDBJ databases">
        <title>The genome sequence of type strain Labrenzia polysiphoniae KACC 19711.</title>
        <authorList>
            <person name="Liu Y."/>
        </authorList>
    </citation>
    <scope>NUCLEOTIDE SEQUENCE [LARGE SCALE GENOMIC DNA]</scope>
    <source>
        <strain evidence="2 3">KACC 19711</strain>
    </source>
</reference>
<dbReference type="EMBL" id="JACYXJ010000005">
    <property type="protein sequence ID" value="MBD8877432.1"/>
    <property type="molecule type" value="Genomic_DNA"/>
</dbReference>
<protein>
    <recommendedName>
        <fullName evidence="4">Transposase</fullName>
    </recommendedName>
</protein>
<dbReference type="RefSeq" id="WP_192109897.1">
    <property type="nucleotide sequence ID" value="NZ_JACYXJ010000005.1"/>
</dbReference>
<evidence type="ECO:0008006" key="4">
    <source>
        <dbReference type="Google" id="ProtNLM"/>
    </source>
</evidence>
<sequence>MRIEPVKALGRSNMKRKRRYRDEPEQPREKSAFQLQLVPQEARVEEDHDRFVARYRPNATFLAHLIATRDGDPQTRYKRQTEPEIGTSRYRETAASPRKREAGHLIAFEY</sequence>
<feature type="compositionally biased region" description="Basic and acidic residues" evidence="1">
    <location>
        <begin position="20"/>
        <end position="31"/>
    </location>
</feature>
<proteinExistence type="predicted"/>
<accession>A0ABR9CEX1</accession>
<feature type="compositionally biased region" description="Basic and acidic residues" evidence="1">
    <location>
        <begin position="72"/>
        <end position="82"/>
    </location>
</feature>
<feature type="region of interest" description="Disordered" evidence="1">
    <location>
        <begin position="1"/>
        <end position="31"/>
    </location>
</feature>
<comment type="caution">
    <text evidence="2">The sequence shown here is derived from an EMBL/GenBank/DDBJ whole genome shotgun (WGS) entry which is preliminary data.</text>
</comment>
<organism evidence="2 3">
    <name type="scientific">Roseibium polysiphoniae</name>
    <dbReference type="NCBI Taxonomy" id="2571221"/>
    <lineage>
        <taxon>Bacteria</taxon>
        <taxon>Pseudomonadati</taxon>
        <taxon>Pseudomonadota</taxon>
        <taxon>Alphaproteobacteria</taxon>
        <taxon>Hyphomicrobiales</taxon>
        <taxon>Stappiaceae</taxon>
        <taxon>Roseibium</taxon>
    </lineage>
</organism>
<evidence type="ECO:0000313" key="2">
    <source>
        <dbReference type="EMBL" id="MBD8877432.1"/>
    </source>
</evidence>
<evidence type="ECO:0000313" key="3">
    <source>
        <dbReference type="Proteomes" id="UP000615687"/>
    </source>
</evidence>
<keyword evidence="3" id="KW-1185">Reference proteome</keyword>
<gene>
    <name evidence="2" type="ORF">IG617_14135</name>
</gene>
<name>A0ABR9CEX1_9HYPH</name>